<dbReference type="RefSeq" id="WP_095900657.1">
    <property type="nucleotide sequence ID" value="NZ_CAJPRX010000058.1"/>
</dbReference>
<organism evidence="1 2">
    <name type="scientific">Capnocytophaga sputigena</name>
    <dbReference type="NCBI Taxonomy" id="1019"/>
    <lineage>
        <taxon>Bacteria</taxon>
        <taxon>Pseudomonadati</taxon>
        <taxon>Bacteroidota</taxon>
        <taxon>Flavobacteriia</taxon>
        <taxon>Flavobacteriales</taxon>
        <taxon>Flavobacteriaceae</taxon>
        <taxon>Capnocytophaga</taxon>
    </lineage>
</organism>
<gene>
    <name evidence="1" type="ORF">CGC59_01800</name>
</gene>
<sequence length="193" mass="21541">MKVKYLIIGGTLIGAFALMSFIKAKTAQAKDVFEKILFKVGFPKNFDISTTRLRFYIDFTLQNPTAQDFTARTGNLITAKAYRVYRGNQVVAFGDLGNINGVTLPAGGSYTFKDIYVEIPTTDLAKHILNISGGFSSWGNLLKGAFSKEKTNNNTQTFVNTLKANSQQFLKELRYEVDVEGFGQLYTFNKNII</sequence>
<dbReference type="AlphaFoldDB" id="A0A250F3D2"/>
<accession>A0A250F3D2</accession>
<reference evidence="2" key="1">
    <citation type="submission" date="2017-06" db="EMBL/GenBank/DDBJ databases">
        <title>Capnocytophaga spp. assemblies.</title>
        <authorList>
            <person name="Gulvik C.A."/>
        </authorList>
    </citation>
    <scope>NUCLEOTIDE SEQUENCE [LARGE SCALE GENOMIC DNA]</scope>
    <source>
        <strain evidence="2">H4486</strain>
    </source>
</reference>
<proteinExistence type="predicted"/>
<evidence type="ECO:0000313" key="1">
    <source>
        <dbReference type="EMBL" id="ATA78486.1"/>
    </source>
</evidence>
<evidence type="ECO:0000313" key="2">
    <source>
        <dbReference type="Proteomes" id="UP000217334"/>
    </source>
</evidence>
<dbReference type="EMBL" id="CP022383">
    <property type="protein sequence ID" value="ATA78486.1"/>
    <property type="molecule type" value="Genomic_DNA"/>
</dbReference>
<name>A0A250F3D2_CAPSP</name>
<evidence type="ECO:0008006" key="3">
    <source>
        <dbReference type="Google" id="ProtNLM"/>
    </source>
</evidence>
<dbReference type="Proteomes" id="UP000217334">
    <property type="component" value="Chromosome"/>
</dbReference>
<protein>
    <recommendedName>
        <fullName evidence="3">Late embryogenesis abundant protein LEA-2 subgroup domain-containing protein</fullName>
    </recommendedName>
</protein>